<evidence type="ECO:0000256" key="2">
    <source>
        <dbReference type="ARBA" id="ARBA00022490"/>
    </source>
</evidence>
<comment type="subcellular location">
    <subcellularLocation>
        <location evidence="1">Cytoplasm</location>
        <location evidence="1">Cytoskeleton</location>
        <location evidence="1">Microtubule organizing center</location>
        <location evidence="1">Centrosome</location>
    </subcellularLocation>
</comment>
<feature type="coiled-coil region" evidence="5">
    <location>
        <begin position="407"/>
        <end position="466"/>
    </location>
</feature>
<feature type="non-terminal residue" evidence="6">
    <location>
        <position position="468"/>
    </location>
</feature>
<dbReference type="OrthoDB" id="311279at2759"/>
<reference evidence="6" key="1">
    <citation type="submission" date="2021-04" db="EMBL/GenBank/DDBJ databases">
        <authorList>
            <consortium name="Molecular Ecology Group"/>
        </authorList>
    </citation>
    <scope>NUCLEOTIDE SEQUENCE</scope>
</reference>
<dbReference type="GO" id="GO:0005814">
    <property type="term" value="C:centriole"/>
    <property type="evidence" value="ECO:0007669"/>
    <property type="project" value="TreeGrafter"/>
</dbReference>
<proteinExistence type="predicted"/>
<dbReference type="GO" id="GO:0005813">
    <property type="term" value="C:centrosome"/>
    <property type="evidence" value="ECO:0007669"/>
    <property type="project" value="UniProtKB-SubCell"/>
</dbReference>
<dbReference type="PANTHER" id="PTHR23170">
    <property type="entry name" value="NY-REN-58 ANTIGEN"/>
    <property type="match status" value="1"/>
</dbReference>
<feature type="coiled-coil region" evidence="5">
    <location>
        <begin position="135"/>
        <end position="180"/>
    </location>
</feature>
<dbReference type="AlphaFoldDB" id="A0A8S3Z289"/>
<evidence type="ECO:0000256" key="1">
    <source>
        <dbReference type="ARBA" id="ARBA00004300"/>
    </source>
</evidence>
<dbReference type="GO" id="GO:0051660">
    <property type="term" value="P:establishment of centrosome localization"/>
    <property type="evidence" value="ECO:0007669"/>
    <property type="project" value="TreeGrafter"/>
</dbReference>
<dbReference type="Proteomes" id="UP000678393">
    <property type="component" value="Unassembled WGS sequence"/>
</dbReference>
<dbReference type="GO" id="GO:0097539">
    <property type="term" value="C:ciliary transition fiber"/>
    <property type="evidence" value="ECO:0007669"/>
    <property type="project" value="TreeGrafter"/>
</dbReference>
<dbReference type="PANTHER" id="PTHR23170:SF2">
    <property type="entry name" value="CENTROSOMAL PROTEIN OF 83 KDA"/>
    <property type="match status" value="1"/>
</dbReference>
<accession>A0A8S3Z289</accession>
<gene>
    <name evidence="6" type="ORF">CUNI_LOCUS7986</name>
</gene>
<dbReference type="InterPro" id="IPR052116">
    <property type="entry name" value="Centro_Cilium_Assembly"/>
</dbReference>
<dbReference type="EMBL" id="CAJHNH020001285">
    <property type="protein sequence ID" value="CAG5122428.1"/>
    <property type="molecule type" value="Genomic_DNA"/>
</dbReference>
<name>A0A8S3Z289_9EUPU</name>
<evidence type="ECO:0000313" key="7">
    <source>
        <dbReference type="Proteomes" id="UP000678393"/>
    </source>
</evidence>
<comment type="caution">
    <text evidence="6">The sequence shown here is derived from an EMBL/GenBank/DDBJ whole genome shotgun (WGS) entry which is preliminary data.</text>
</comment>
<protein>
    <submittedName>
        <fullName evidence="6">Uncharacterized protein</fullName>
    </submittedName>
</protein>
<keyword evidence="2" id="KW-0963">Cytoplasm</keyword>
<dbReference type="GO" id="GO:0060271">
    <property type="term" value="P:cilium assembly"/>
    <property type="evidence" value="ECO:0007669"/>
    <property type="project" value="TreeGrafter"/>
</dbReference>
<keyword evidence="3 5" id="KW-0175">Coiled coil</keyword>
<dbReference type="GO" id="GO:0005794">
    <property type="term" value="C:Golgi apparatus"/>
    <property type="evidence" value="ECO:0007669"/>
    <property type="project" value="TreeGrafter"/>
</dbReference>
<evidence type="ECO:0000256" key="3">
    <source>
        <dbReference type="ARBA" id="ARBA00023054"/>
    </source>
</evidence>
<keyword evidence="7" id="KW-1185">Reference proteome</keyword>
<organism evidence="6 7">
    <name type="scientific">Candidula unifasciata</name>
    <dbReference type="NCBI Taxonomy" id="100452"/>
    <lineage>
        <taxon>Eukaryota</taxon>
        <taxon>Metazoa</taxon>
        <taxon>Spiralia</taxon>
        <taxon>Lophotrochozoa</taxon>
        <taxon>Mollusca</taxon>
        <taxon>Gastropoda</taxon>
        <taxon>Heterobranchia</taxon>
        <taxon>Euthyneura</taxon>
        <taxon>Panpulmonata</taxon>
        <taxon>Eupulmonata</taxon>
        <taxon>Stylommatophora</taxon>
        <taxon>Helicina</taxon>
        <taxon>Helicoidea</taxon>
        <taxon>Geomitridae</taxon>
        <taxon>Candidula</taxon>
    </lineage>
</organism>
<feature type="coiled-coil region" evidence="5">
    <location>
        <begin position="219"/>
        <end position="367"/>
    </location>
</feature>
<feature type="coiled-coil region" evidence="5">
    <location>
        <begin position="36"/>
        <end position="109"/>
    </location>
</feature>
<sequence>MASSSHLMTGGVIGGGGGFAPLLSHLTMETELQKLLAEEKTRAEEHKINYQRLKVEYTRLQDKIMELEAENKSTIEESKIVKDKYLAMYEACKRELAEKIAEIEDMKTRMISASRLELIKGEIANELEKTFKEKSKKQEAEVEEYRLAVNKLRYELSFLKAEYEHEQEEHRKHLEDLVKHHDIEMSNLRQDRDSTIARVQAETGQDKQKVMVLQRDNVQLHIQAERESLKRQLENLQRELVAMAAENTSLKGDIHELEKKNTILKGHAEEVNHRSKVDVYDLKMEMLKQRREVEKERDMLKNMVEDLKSQLDIADSKVGKLQQMLEDKEREIVHRVQAAHEEEFSKMTKVESEKFELETKLQELERRRIDDDSRHHKNWKKTRRGLIKQMQPEKRQSESCFTRLSHMENLQSELERERSENSSLKTQVHRLESELMSFRGAENELADSNIQELKMAVSQLDKLRNEQE</sequence>
<evidence type="ECO:0000313" key="6">
    <source>
        <dbReference type="EMBL" id="CAG5122428.1"/>
    </source>
</evidence>
<evidence type="ECO:0000256" key="5">
    <source>
        <dbReference type="SAM" id="Coils"/>
    </source>
</evidence>
<keyword evidence="4" id="KW-0206">Cytoskeleton</keyword>
<evidence type="ECO:0000256" key="4">
    <source>
        <dbReference type="ARBA" id="ARBA00023212"/>
    </source>
</evidence>